<dbReference type="PANTHER" id="PTHR21340:SF7">
    <property type="entry name" value="NUDIX HYDROLASE DOMAIN-CONTAINING PROTEIN"/>
    <property type="match status" value="1"/>
</dbReference>
<dbReference type="InterPro" id="IPR000086">
    <property type="entry name" value="NUDIX_hydrolase_dom"/>
</dbReference>
<evidence type="ECO:0000313" key="3">
    <source>
        <dbReference type="EMBL" id="GGB23191.1"/>
    </source>
</evidence>
<sequence>MPHYRHSLWGLRVLANCPALSWFRRRHPPNTVKHTPKTTKPKIRSTNGFYHPLIGRRFVPHFTMTTKQSAGILLYRRLTQILEVFLVHPGGPFWKNKDAGCWTIPKGEFTNEEPALDAAVREFREETGFTLNGPFQPLSPIRQKGGKRVYAWATPGDLDPAKIVSNTFELEWPRKSGKNQTFPEVDKGGWFSIPDAREVIIPAQIPLLEELEETV</sequence>
<gene>
    <name evidence="3" type="ORF">GCM10011511_53870</name>
</gene>
<dbReference type="Pfam" id="PF00293">
    <property type="entry name" value="NUDIX"/>
    <property type="match status" value="1"/>
</dbReference>
<dbReference type="EMBL" id="BMJC01000007">
    <property type="protein sequence ID" value="GGB23191.1"/>
    <property type="molecule type" value="Genomic_DNA"/>
</dbReference>
<evidence type="ECO:0000313" key="4">
    <source>
        <dbReference type="Proteomes" id="UP000607559"/>
    </source>
</evidence>
<dbReference type="GO" id="GO:0006167">
    <property type="term" value="P:AMP biosynthetic process"/>
    <property type="evidence" value="ECO:0007669"/>
    <property type="project" value="TreeGrafter"/>
</dbReference>
<protein>
    <recommendedName>
        <fullName evidence="2">Nudix hydrolase domain-containing protein</fullName>
    </recommendedName>
</protein>
<organism evidence="3 4">
    <name type="scientific">Puia dinghuensis</name>
    <dbReference type="NCBI Taxonomy" id="1792502"/>
    <lineage>
        <taxon>Bacteria</taxon>
        <taxon>Pseudomonadati</taxon>
        <taxon>Bacteroidota</taxon>
        <taxon>Chitinophagia</taxon>
        <taxon>Chitinophagales</taxon>
        <taxon>Chitinophagaceae</taxon>
        <taxon>Puia</taxon>
    </lineage>
</organism>
<keyword evidence="4" id="KW-1185">Reference proteome</keyword>
<dbReference type="GO" id="GO:0004081">
    <property type="term" value="F:bis(5'-nucleosyl)-tetraphosphatase (asymmetrical) activity"/>
    <property type="evidence" value="ECO:0007669"/>
    <property type="project" value="TreeGrafter"/>
</dbReference>
<reference evidence="3" key="2">
    <citation type="submission" date="2020-09" db="EMBL/GenBank/DDBJ databases">
        <authorList>
            <person name="Sun Q."/>
            <person name="Zhou Y."/>
        </authorList>
    </citation>
    <scope>NUCLEOTIDE SEQUENCE</scope>
    <source>
        <strain evidence="3">CGMCC 1.15448</strain>
    </source>
</reference>
<evidence type="ECO:0000256" key="1">
    <source>
        <dbReference type="ARBA" id="ARBA00022801"/>
    </source>
</evidence>
<dbReference type="InterPro" id="IPR015797">
    <property type="entry name" value="NUDIX_hydrolase-like_dom_sf"/>
</dbReference>
<dbReference type="SUPFAM" id="SSF55811">
    <property type="entry name" value="Nudix"/>
    <property type="match status" value="1"/>
</dbReference>
<dbReference type="PROSITE" id="PS00893">
    <property type="entry name" value="NUDIX_BOX"/>
    <property type="match status" value="1"/>
</dbReference>
<name>A0A8J2UIS4_9BACT</name>
<evidence type="ECO:0000259" key="2">
    <source>
        <dbReference type="PROSITE" id="PS51462"/>
    </source>
</evidence>
<dbReference type="Gene3D" id="3.90.79.10">
    <property type="entry name" value="Nucleoside Triphosphate Pyrophosphohydrolase"/>
    <property type="match status" value="1"/>
</dbReference>
<proteinExistence type="predicted"/>
<dbReference type="PANTHER" id="PTHR21340">
    <property type="entry name" value="DIADENOSINE 5,5-P1,P4-TETRAPHOSPHATE PYROPHOSPHOHYDROLASE MUTT"/>
    <property type="match status" value="1"/>
</dbReference>
<dbReference type="GO" id="GO:0006754">
    <property type="term" value="P:ATP biosynthetic process"/>
    <property type="evidence" value="ECO:0007669"/>
    <property type="project" value="TreeGrafter"/>
</dbReference>
<keyword evidence="1" id="KW-0378">Hydrolase</keyword>
<dbReference type="InterPro" id="IPR020084">
    <property type="entry name" value="NUDIX_hydrolase_CS"/>
</dbReference>
<dbReference type="CDD" id="cd04662">
    <property type="entry name" value="NUDIX_Hydrolase"/>
    <property type="match status" value="1"/>
</dbReference>
<dbReference type="InterPro" id="IPR051325">
    <property type="entry name" value="Nudix_hydrolase_domain"/>
</dbReference>
<reference evidence="3" key="1">
    <citation type="journal article" date="2014" name="Int. J. Syst. Evol. Microbiol.">
        <title>Complete genome sequence of Corynebacterium casei LMG S-19264T (=DSM 44701T), isolated from a smear-ripened cheese.</title>
        <authorList>
            <consortium name="US DOE Joint Genome Institute (JGI-PGF)"/>
            <person name="Walter F."/>
            <person name="Albersmeier A."/>
            <person name="Kalinowski J."/>
            <person name="Ruckert C."/>
        </authorList>
    </citation>
    <scope>NUCLEOTIDE SEQUENCE</scope>
    <source>
        <strain evidence="3">CGMCC 1.15448</strain>
    </source>
</reference>
<feature type="domain" description="Nudix hydrolase" evidence="2">
    <location>
        <begin position="65"/>
        <end position="213"/>
    </location>
</feature>
<dbReference type="AlphaFoldDB" id="A0A8J2UIS4"/>
<dbReference type="PROSITE" id="PS51462">
    <property type="entry name" value="NUDIX"/>
    <property type="match status" value="1"/>
</dbReference>
<comment type="caution">
    <text evidence="3">The sequence shown here is derived from an EMBL/GenBank/DDBJ whole genome shotgun (WGS) entry which is preliminary data.</text>
</comment>
<dbReference type="Proteomes" id="UP000607559">
    <property type="component" value="Unassembled WGS sequence"/>
</dbReference>
<accession>A0A8J2UIS4</accession>